<sequence length="137" mass="15953">AFLIYLSSPPQPTSIDSRLERLAAVLWFWLFVFFNGILHDLPERYKDLHLKDAFPVGRVVLTIDEVSSWNAKSLPTAYVNHHFNGQAPDHPIIIDFNNKHRWIVEIKILSRAYYITDGWTVIKEDLKLFPGAFIVFE</sequence>
<evidence type="ECO:0000259" key="6">
    <source>
        <dbReference type="PROSITE" id="PS50863"/>
    </source>
</evidence>
<feature type="non-terminal residue" evidence="7">
    <location>
        <position position="137"/>
    </location>
</feature>
<proteinExistence type="predicted"/>
<dbReference type="PROSITE" id="PS50863">
    <property type="entry name" value="B3"/>
    <property type="match status" value="1"/>
</dbReference>
<evidence type="ECO:0000256" key="4">
    <source>
        <dbReference type="ARBA" id="ARBA00023163"/>
    </source>
</evidence>
<gene>
    <name evidence="7" type="ORF">M8C21_014846</name>
</gene>
<comment type="caution">
    <text evidence="7">The sequence shown here is derived from an EMBL/GenBank/DDBJ whole genome shotgun (WGS) entry which is preliminary data.</text>
</comment>
<dbReference type="EMBL" id="JAMZMK010007004">
    <property type="protein sequence ID" value="KAI7746303.1"/>
    <property type="molecule type" value="Genomic_DNA"/>
</dbReference>
<evidence type="ECO:0000313" key="8">
    <source>
        <dbReference type="Proteomes" id="UP001206925"/>
    </source>
</evidence>
<evidence type="ECO:0000256" key="5">
    <source>
        <dbReference type="ARBA" id="ARBA00023242"/>
    </source>
</evidence>
<dbReference type="GO" id="GO:0005634">
    <property type="term" value="C:nucleus"/>
    <property type="evidence" value="ECO:0007669"/>
    <property type="project" value="UniProtKB-SubCell"/>
</dbReference>
<dbReference type="InterPro" id="IPR015300">
    <property type="entry name" value="DNA-bd_pseudobarrel_sf"/>
</dbReference>
<name>A0AAD5CQK8_AMBAR</name>
<dbReference type="SUPFAM" id="SSF101936">
    <property type="entry name" value="DNA-binding pseudobarrel domain"/>
    <property type="match status" value="1"/>
</dbReference>
<keyword evidence="2" id="KW-0805">Transcription regulation</keyword>
<feature type="domain" description="TF-B3" evidence="6">
    <location>
        <begin position="57"/>
        <end position="137"/>
    </location>
</feature>
<keyword evidence="3" id="KW-0238">DNA-binding</keyword>
<comment type="subcellular location">
    <subcellularLocation>
        <location evidence="1">Nucleus</location>
    </subcellularLocation>
</comment>
<dbReference type="Proteomes" id="UP001206925">
    <property type="component" value="Unassembled WGS sequence"/>
</dbReference>
<feature type="non-terminal residue" evidence="7">
    <location>
        <position position="1"/>
    </location>
</feature>
<protein>
    <recommendedName>
        <fullName evidence="6">TF-B3 domain-containing protein</fullName>
    </recommendedName>
</protein>
<keyword evidence="4" id="KW-0804">Transcription</keyword>
<keyword evidence="5" id="KW-0539">Nucleus</keyword>
<keyword evidence="8" id="KW-1185">Reference proteome</keyword>
<evidence type="ECO:0000256" key="1">
    <source>
        <dbReference type="ARBA" id="ARBA00004123"/>
    </source>
</evidence>
<organism evidence="7 8">
    <name type="scientific">Ambrosia artemisiifolia</name>
    <name type="common">Common ragweed</name>
    <dbReference type="NCBI Taxonomy" id="4212"/>
    <lineage>
        <taxon>Eukaryota</taxon>
        <taxon>Viridiplantae</taxon>
        <taxon>Streptophyta</taxon>
        <taxon>Embryophyta</taxon>
        <taxon>Tracheophyta</taxon>
        <taxon>Spermatophyta</taxon>
        <taxon>Magnoliopsida</taxon>
        <taxon>eudicotyledons</taxon>
        <taxon>Gunneridae</taxon>
        <taxon>Pentapetalae</taxon>
        <taxon>asterids</taxon>
        <taxon>campanulids</taxon>
        <taxon>Asterales</taxon>
        <taxon>Asteraceae</taxon>
        <taxon>Asteroideae</taxon>
        <taxon>Heliantheae alliance</taxon>
        <taxon>Heliantheae</taxon>
        <taxon>Ambrosia</taxon>
    </lineage>
</organism>
<dbReference type="Gene3D" id="2.40.330.10">
    <property type="entry name" value="DNA-binding pseudobarrel domain"/>
    <property type="match status" value="1"/>
</dbReference>
<reference evidence="7" key="1">
    <citation type="submission" date="2022-06" db="EMBL/GenBank/DDBJ databases">
        <title>Uncovering the hologenomic basis of an extraordinary plant invasion.</title>
        <authorList>
            <person name="Bieker V.C."/>
            <person name="Martin M.D."/>
            <person name="Gilbert T."/>
            <person name="Hodgins K."/>
            <person name="Battlay P."/>
            <person name="Petersen B."/>
            <person name="Wilson J."/>
        </authorList>
    </citation>
    <scope>NUCLEOTIDE SEQUENCE</scope>
    <source>
        <strain evidence="7">AA19_3_7</strain>
        <tissue evidence="7">Leaf</tissue>
    </source>
</reference>
<dbReference type="GO" id="GO:0003677">
    <property type="term" value="F:DNA binding"/>
    <property type="evidence" value="ECO:0007669"/>
    <property type="project" value="UniProtKB-KW"/>
</dbReference>
<dbReference type="InterPro" id="IPR003340">
    <property type="entry name" value="B3_DNA-bd"/>
</dbReference>
<accession>A0AAD5CQK8</accession>
<evidence type="ECO:0000256" key="3">
    <source>
        <dbReference type="ARBA" id="ARBA00023125"/>
    </source>
</evidence>
<evidence type="ECO:0000313" key="7">
    <source>
        <dbReference type="EMBL" id="KAI7746303.1"/>
    </source>
</evidence>
<dbReference type="AlphaFoldDB" id="A0AAD5CQK8"/>
<evidence type="ECO:0000256" key="2">
    <source>
        <dbReference type="ARBA" id="ARBA00023015"/>
    </source>
</evidence>